<dbReference type="Proteomes" id="UP000492821">
    <property type="component" value="Unassembled WGS sequence"/>
</dbReference>
<reference evidence="1" key="1">
    <citation type="journal article" date="2013" name="Genetics">
        <title>The draft genome and transcriptome of Panagrellus redivivus are shaped by the harsh demands of a free-living lifestyle.</title>
        <authorList>
            <person name="Srinivasan J."/>
            <person name="Dillman A.R."/>
            <person name="Macchietto M.G."/>
            <person name="Heikkinen L."/>
            <person name="Lakso M."/>
            <person name="Fracchia K.M."/>
            <person name="Antoshechkin I."/>
            <person name="Mortazavi A."/>
            <person name="Wong G."/>
            <person name="Sternberg P.W."/>
        </authorList>
    </citation>
    <scope>NUCLEOTIDE SEQUENCE [LARGE SCALE GENOMIC DNA]</scope>
    <source>
        <strain evidence="1">MT8872</strain>
    </source>
</reference>
<name>A0A7E4VWP6_PANRE</name>
<dbReference type="WBParaSite" id="Pan_g4315.t1">
    <property type="protein sequence ID" value="Pan_g4315.t1"/>
    <property type="gene ID" value="Pan_g4315"/>
</dbReference>
<accession>A0A7E4VWP6</accession>
<organism evidence="1 2">
    <name type="scientific">Panagrellus redivivus</name>
    <name type="common">Microworm</name>
    <dbReference type="NCBI Taxonomy" id="6233"/>
    <lineage>
        <taxon>Eukaryota</taxon>
        <taxon>Metazoa</taxon>
        <taxon>Ecdysozoa</taxon>
        <taxon>Nematoda</taxon>
        <taxon>Chromadorea</taxon>
        <taxon>Rhabditida</taxon>
        <taxon>Tylenchina</taxon>
        <taxon>Panagrolaimomorpha</taxon>
        <taxon>Panagrolaimoidea</taxon>
        <taxon>Panagrolaimidae</taxon>
        <taxon>Panagrellus</taxon>
    </lineage>
</organism>
<keyword evidence="1" id="KW-1185">Reference proteome</keyword>
<proteinExistence type="predicted"/>
<reference evidence="2" key="2">
    <citation type="submission" date="2020-10" db="UniProtKB">
        <authorList>
            <consortium name="WormBaseParasite"/>
        </authorList>
    </citation>
    <scope>IDENTIFICATION</scope>
</reference>
<evidence type="ECO:0000313" key="2">
    <source>
        <dbReference type="WBParaSite" id="Pan_g4315.t1"/>
    </source>
</evidence>
<evidence type="ECO:0000313" key="1">
    <source>
        <dbReference type="Proteomes" id="UP000492821"/>
    </source>
</evidence>
<dbReference type="AlphaFoldDB" id="A0A7E4VWP6"/>
<sequence length="116" mass="12745">MSPLVDGGISCWPELVSGQRDDIRADDNFDGLVRHCHWSIEFETIVVGEEGISGDEARGAKTDVHSWSDKCIIARMPSTAPMTVEINCDVTMALFCRAVTNGIQRPLNRITKVNLG</sequence>
<protein>
    <submittedName>
        <fullName evidence="2">Uncharacterized protein</fullName>
    </submittedName>
</protein>